<reference evidence="1 2" key="1">
    <citation type="journal article" date="2018" name="Mol. Biol. Evol.">
        <title>Broad Genomic Sampling Reveals a Smut Pathogenic Ancestry of the Fungal Clade Ustilaginomycotina.</title>
        <authorList>
            <person name="Kijpornyongpan T."/>
            <person name="Mondo S.J."/>
            <person name="Barry K."/>
            <person name="Sandor L."/>
            <person name="Lee J."/>
            <person name="Lipzen A."/>
            <person name="Pangilinan J."/>
            <person name="LaButti K."/>
            <person name="Hainaut M."/>
            <person name="Henrissat B."/>
            <person name="Grigoriev I.V."/>
            <person name="Spatafora J.W."/>
            <person name="Aime M.C."/>
        </authorList>
    </citation>
    <scope>NUCLEOTIDE SEQUENCE [LARGE SCALE GENOMIC DNA]</scope>
    <source>
        <strain evidence="1 2">SA 807</strain>
    </source>
</reference>
<evidence type="ECO:0000313" key="1">
    <source>
        <dbReference type="EMBL" id="PWN46680.1"/>
    </source>
</evidence>
<accession>A0ACD0NLR1</accession>
<dbReference type="Proteomes" id="UP000245626">
    <property type="component" value="Unassembled WGS sequence"/>
</dbReference>
<proteinExistence type="predicted"/>
<sequence length="458" mass="50674">MSNQIPSKATRAISTARRAFQHKLPTRWMNAEPDPGWSDGISSLPRRHRALPSFPSSGGERVGIMLEGLTFFTRNDRSLCRTPSCERVPPRKHEGSPTRPFSTLSWSLSSLGGRKNLLGTVTSTNLSNAMGRSDRNPIQAQCSTRSLFGSLAIINPSSIMVCSRWYSPGDPKRRLSKREGPRFSLENNKPASIARSNKLRPRITFRSKNLWGLNPFSGGRGGRTDRISSLLQPLTSLLNHRLPGNTILWILMALNLLVFLSWTYSVQVVKKFNDPGPFLFMTKNFLFGEPNLREGRWWTLITSCLSHKDLPHFLINMVSLSFMAPPVLALVGPSTFLGLYLGAGIVSCGVSAFWNRFVEPLLYEEGQGRGRDGFSQGASGSVYAIMTTFACVQPNATFLIFFVLPAPAWACVTGFFAWDLYSASVHSKNSKVDSAGHVGGILAGLLFWRFGLKGIRIL</sequence>
<protein>
    <submittedName>
        <fullName evidence="1">Rhomboid-domain-containing protein</fullName>
    </submittedName>
</protein>
<evidence type="ECO:0000313" key="2">
    <source>
        <dbReference type="Proteomes" id="UP000245626"/>
    </source>
</evidence>
<name>A0ACD0NLR1_9BASI</name>
<dbReference type="EMBL" id="KZ820783">
    <property type="protein sequence ID" value="PWN46680.1"/>
    <property type="molecule type" value="Genomic_DNA"/>
</dbReference>
<gene>
    <name evidence="1" type="ORF">IE53DRAFT_391157</name>
</gene>
<organism evidence="1 2">
    <name type="scientific">Violaceomyces palustris</name>
    <dbReference type="NCBI Taxonomy" id="1673888"/>
    <lineage>
        <taxon>Eukaryota</taxon>
        <taxon>Fungi</taxon>
        <taxon>Dikarya</taxon>
        <taxon>Basidiomycota</taxon>
        <taxon>Ustilaginomycotina</taxon>
        <taxon>Ustilaginomycetes</taxon>
        <taxon>Violaceomycetales</taxon>
        <taxon>Violaceomycetaceae</taxon>
        <taxon>Violaceomyces</taxon>
    </lineage>
</organism>
<keyword evidence="2" id="KW-1185">Reference proteome</keyword>